<dbReference type="PROSITE" id="PS01124">
    <property type="entry name" value="HTH_ARAC_FAMILY_2"/>
    <property type="match status" value="1"/>
</dbReference>
<dbReference type="SUPFAM" id="SSF46689">
    <property type="entry name" value="Homeodomain-like"/>
    <property type="match status" value="1"/>
</dbReference>
<dbReference type="Gene3D" id="2.60.120.10">
    <property type="entry name" value="Jelly Rolls"/>
    <property type="match status" value="1"/>
</dbReference>
<feature type="domain" description="HTH araC/xylS-type" evidence="4">
    <location>
        <begin position="228"/>
        <end position="325"/>
    </location>
</feature>
<evidence type="ECO:0000259" key="4">
    <source>
        <dbReference type="PROSITE" id="PS01124"/>
    </source>
</evidence>
<dbReference type="InterPro" id="IPR009057">
    <property type="entry name" value="Homeodomain-like_sf"/>
</dbReference>
<dbReference type="InterPro" id="IPR018060">
    <property type="entry name" value="HTH_AraC"/>
</dbReference>
<keyword evidence="6" id="KW-1185">Reference proteome</keyword>
<dbReference type="EMBL" id="JBHSEP010000003">
    <property type="protein sequence ID" value="MFC4597781.1"/>
    <property type="molecule type" value="Genomic_DNA"/>
</dbReference>
<keyword evidence="2" id="KW-0238">DNA-binding</keyword>
<dbReference type="PANTHER" id="PTHR43280">
    <property type="entry name" value="ARAC-FAMILY TRANSCRIPTIONAL REGULATOR"/>
    <property type="match status" value="1"/>
</dbReference>
<evidence type="ECO:0000313" key="6">
    <source>
        <dbReference type="Proteomes" id="UP001596028"/>
    </source>
</evidence>
<dbReference type="Gene3D" id="1.10.10.60">
    <property type="entry name" value="Homeodomain-like"/>
    <property type="match status" value="2"/>
</dbReference>
<gene>
    <name evidence="5" type="ORF">ACFO3S_05975</name>
</gene>
<protein>
    <submittedName>
        <fullName evidence="5">AraC family transcriptional regulator</fullName>
    </submittedName>
</protein>
<evidence type="ECO:0000256" key="3">
    <source>
        <dbReference type="ARBA" id="ARBA00023163"/>
    </source>
</evidence>
<keyword evidence="1" id="KW-0805">Transcription regulation</keyword>
<dbReference type="Proteomes" id="UP001596028">
    <property type="component" value="Unassembled WGS sequence"/>
</dbReference>
<reference evidence="6" key="1">
    <citation type="journal article" date="2019" name="Int. J. Syst. Evol. Microbiol.">
        <title>The Global Catalogue of Microorganisms (GCM) 10K type strain sequencing project: providing services to taxonomists for standard genome sequencing and annotation.</title>
        <authorList>
            <consortium name="The Broad Institute Genomics Platform"/>
            <consortium name="The Broad Institute Genome Sequencing Center for Infectious Disease"/>
            <person name="Wu L."/>
            <person name="Ma J."/>
        </authorList>
    </citation>
    <scope>NUCLEOTIDE SEQUENCE [LARGE SCALE GENOMIC DNA]</scope>
    <source>
        <strain evidence="6">CCUG 49571</strain>
    </source>
</reference>
<dbReference type="InterPro" id="IPR018062">
    <property type="entry name" value="HTH_AraC-typ_CS"/>
</dbReference>
<dbReference type="SMART" id="SM00342">
    <property type="entry name" value="HTH_ARAC"/>
    <property type="match status" value="1"/>
</dbReference>
<dbReference type="PANTHER" id="PTHR43280:SF28">
    <property type="entry name" value="HTH-TYPE TRANSCRIPTIONAL ACTIVATOR RHAS"/>
    <property type="match status" value="1"/>
</dbReference>
<keyword evidence="3" id="KW-0804">Transcription</keyword>
<dbReference type="Pfam" id="PF07883">
    <property type="entry name" value="Cupin_2"/>
    <property type="match status" value="1"/>
</dbReference>
<evidence type="ECO:0000256" key="2">
    <source>
        <dbReference type="ARBA" id="ARBA00023125"/>
    </source>
</evidence>
<dbReference type="InterPro" id="IPR013096">
    <property type="entry name" value="Cupin_2"/>
</dbReference>
<organism evidence="5 6">
    <name type="scientific">Cohnella hongkongensis</name>
    <dbReference type="NCBI Taxonomy" id="178337"/>
    <lineage>
        <taxon>Bacteria</taxon>
        <taxon>Bacillati</taxon>
        <taxon>Bacillota</taxon>
        <taxon>Bacilli</taxon>
        <taxon>Bacillales</taxon>
        <taxon>Paenibacillaceae</taxon>
        <taxon>Cohnella</taxon>
    </lineage>
</organism>
<proteinExistence type="predicted"/>
<sequence>MTEAELDSFLRKYTDIEALLEACDSPEGKEALKREYQFHDSDTFDEAMFIPPGQDITFSVHTRFKPVASHRHSFIELIYIYSGECRQTINNQSVSMKKGELCILDTNTFHSIEDTGKDDILINCLMRKSYFDWAFLSRLSGNDIFSSFLTHAIYENKHSNEYILIRSGDNPKISRIMNAILCEYFDKQPCSDEIINSYMVILFAEMLRMYEGDVNERNYSTLKNTQITDIIHYIQTNYKSVTLDSTARHFNFNANYLGKVLKKITGSNFIDLVHQIRLGQACTLLRNSDVSVQTIANETGYENIHFFYKIFKRKYNCSPAEYREKSRFR</sequence>
<evidence type="ECO:0000256" key="1">
    <source>
        <dbReference type="ARBA" id="ARBA00023015"/>
    </source>
</evidence>
<dbReference type="Pfam" id="PF12833">
    <property type="entry name" value="HTH_18"/>
    <property type="match status" value="1"/>
</dbReference>
<comment type="caution">
    <text evidence="5">The sequence shown here is derived from an EMBL/GenBank/DDBJ whole genome shotgun (WGS) entry which is preliminary data.</text>
</comment>
<dbReference type="RefSeq" id="WP_378093345.1">
    <property type="nucleotide sequence ID" value="NZ_JBHSEP010000003.1"/>
</dbReference>
<accession>A0ABV9FAM2</accession>
<dbReference type="InterPro" id="IPR011051">
    <property type="entry name" value="RmlC_Cupin_sf"/>
</dbReference>
<dbReference type="SUPFAM" id="SSF51182">
    <property type="entry name" value="RmlC-like cupins"/>
    <property type="match status" value="1"/>
</dbReference>
<dbReference type="InterPro" id="IPR014710">
    <property type="entry name" value="RmlC-like_jellyroll"/>
</dbReference>
<dbReference type="PROSITE" id="PS00041">
    <property type="entry name" value="HTH_ARAC_FAMILY_1"/>
    <property type="match status" value="1"/>
</dbReference>
<evidence type="ECO:0000313" key="5">
    <source>
        <dbReference type="EMBL" id="MFC4597781.1"/>
    </source>
</evidence>
<name>A0ABV9FAM2_9BACL</name>